<sequence>MTDNLHQLAGQISALFHQAIQAANEEVDAIIQSGAQDTRRIEHQLDHMLGFCCDPDMLLVFKRLCRYYYGIDPAATADYVYAYREMWDTPDEAEHESASV</sequence>
<reference evidence="1 2" key="1">
    <citation type="journal article" date="2021" name="Microbiol. Spectr.">
        <title>A Single Bacterium Capable of Oxidation and Reduction of Iron at Circumneutral pH.</title>
        <authorList>
            <person name="Kato S."/>
            <person name="Ohkuma M."/>
        </authorList>
    </citation>
    <scope>NUCLEOTIDE SEQUENCE [LARGE SCALE GENOMIC DNA]</scope>
    <source>
        <strain evidence="1 2">MIZ03</strain>
    </source>
</reference>
<dbReference type="EMBL" id="AP024238">
    <property type="protein sequence ID" value="BCO28019.1"/>
    <property type="molecule type" value="Genomic_DNA"/>
</dbReference>
<protein>
    <submittedName>
        <fullName evidence="1">Uncharacterized protein</fullName>
    </submittedName>
</protein>
<proteinExistence type="predicted"/>
<dbReference type="RefSeq" id="WP_223904017.1">
    <property type="nucleotide sequence ID" value="NZ_AP024238.1"/>
</dbReference>
<accession>A0ABM7MP05</accession>
<organism evidence="1 2">
    <name type="scientific">Rhodoferax lithotrophicus</name>
    <dbReference type="NCBI Taxonomy" id="2798804"/>
    <lineage>
        <taxon>Bacteria</taxon>
        <taxon>Pseudomonadati</taxon>
        <taxon>Pseudomonadota</taxon>
        <taxon>Betaproteobacteria</taxon>
        <taxon>Burkholderiales</taxon>
        <taxon>Comamonadaceae</taxon>
        <taxon>Rhodoferax</taxon>
    </lineage>
</organism>
<evidence type="ECO:0000313" key="2">
    <source>
        <dbReference type="Proteomes" id="UP000824366"/>
    </source>
</evidence>
<gene>
    <name evidence="1" type="ORF">MIZ03_2912</name>
</gene>
<name>A0ABM7MP05_9BURK</name>
<dbReference type="Proteomes" id="UP000824366">
    <property type="component" value="Chromosome"/>
</dbReference>
<keyword evidence="2" id="KW-1185">Reference proteome</keyword>
<evidence type="ECO:0000313" key="1">
    <source>
        <dbReference type="EMBL" id="BCO28019.1"/>
    </source>
</evidence>